<dbReference type="GO" id="GO:0016846">
    <property type="term" value="F:carbon-sulfur lyase activity"/>
    <property type="evidence" value="ECO:0007669"/>
    <property type="project" value="InterPro"/>
</dbReference>
<reference evidence="5" key="2">
    <citation type="submission" date="2019-06" db="EMBL/GenBank/DDBJ databases">
        <title>Genomics analysis of Aphanomyces spp. identifies a new class of oomycete effector associated with host adaptation.</title>
        <authorList>
            <person name="Gaulin E."/>
        </authorList>
    </citation>
    <scope>NUCLEOTIDE SEQUENCE</scope>
    <source>
        <strain evidence="5">CBS 578.67</strain>
    </source>
</reference>
<proteinExistence type="inferred from homology"/>
<name>A0A485KT62_9STRA</name>
<dbReference type="PANTHER" id="PTHR28620:SF1">
    <property type="entry name" value="CENP-V_GFA DOMAIN-CONTAINING PROTEIN"/>
    <property type="match status" value="1"/>
</dbReference>
<evidence type="ECO:0000313" key="6">
    <source>
        <dbReference type="EMBL" id="VFT88204.1"/>
    </source>
</evidence>
<evidence type="ECO:0000313" key="7">
    <source>
        <dbReference type="Proteomes" id="UP000332933"/>
    </source>
</evidence>
<dbReference type="InterPro" id="IPR052355">
    <property type="entry name" value="CENP-V-like"/>
</dbReference>
<dbReference type="Pfam" id="PF04828">
    <property type="entry name" value="GFA"/>
    <property type="match status" value="1"/>
</dbReference>
<dbReference type="PROSITE" id="PS51891">
    <property type="entry name" value="CENP_V_GFA"/>
    <property type="match status" value="1"/>
</dbReference>
<dbReference type="EMBL" id="CAADRA010005293">
    <property type="protein sequence ID" value="VFT88204.1"/>
    <property type="molecule type" value="Genomic_DNA"/>
</dbReference>
<keyword evidence="3" id="KW-0862">Zinc</keyword>
<evidence type="ECO:0000259" key="4">
    <source>
        <dbReference type="PROSITE" id="PS51891"/>
    </source>
</evidence>
<evidence type="ECO:0000256" key="3">
    <source>
        <dbReference type="ARBA" id="ARBA00022833"/>
    </source>
</evidence>
<comment type="similarity">
    <text evidence="1">Belongs to the Gfa family.</text>
</comment>
<dbReference type="Gene3D" id="2.170.150.70">
    <property type="match status" value="1"/>
</dbReference>
<evidence type="ECO:0000256" key="1">
    <source>
        <dbReference type="ARBA" id="ARBA00005495"/>
    </source>
</evidence>
<dbReference type="InterPro" id="IPR006913">
    <property type="entry name" value="CENP-V/GFA"/>
</dbReference>
<dbReference type="GO" id="GO:0046872">
    <property type="term" value="F:metal ion binding"/>
    <property type="evidence" value="ECO:0007669"/>
    <property type="project" value="UniProtKB-KW"/>
</dbReference>
<organism evidence="6 7">
    <name type="scientific">Aphanomyces stellatus</name>
    <dbReference type="NCBI Taxonomy" id="120398"/>
    <lineage>
        <taxon>Eukaryota</taxon>
        <taxon>Sar</taxon>
        <taxon>Stramenopiles</taxon>
        <taxon>Oomycota</taxon>
        <taxon>Saprolegniomycetes</taxon>
        <taxon>Saprolegniales</taxon>
        <taxon>Verrucalvaceae</taxon>
        <taxon>Aphanomyces</taxon>
    </lineage>
</organism>
<dbReference type="EMBL" id="VJMH01005272">
    <property type="protein sequence ID" value="KAF0698011.1"/>
    <property type="molecule type" value="Genomic_DNA"/>
</dbReference>
<dbReference type="InterPro" id="IPR011057">
    <property type="entry name" value="Mss4-like_sf"/>
</dbReference>
<accession>A0A485KT62</accession>
<dbReference type="SUPFAM" id="SSF51316">
    <property type="entry name" value="Mss4-like"/>
    <property type="match status" value="1"/>
</dbReference>
<dbReference type="Proteomes" id="UP000332933">
    <property type="component" value="Unassembled WGS sequence"/>
</dbReference>
<keyword evidence="7" id="KW-1185">Reference proteome</keyword>
<evidence type="ECO:0000256" key="2">
    <source>
        <dbReference type="ARBA" id="ARBA00022723"/>
    </source>
</evidence>
<dbReference type="OrthoDB" id="2993351at2759"/>
<evidence type="ECO:0000313" key="5">
    <source>
        <dbReference type="EMBL" id="KAF0698011.1"/>
    </source>
</evidence>
<dbReference type="AlphaFoldDB" id="A0A485KT62"/>
<reference evidence="6 7" key="1">
    <citation type="submission" date="2019-03" db="EMBL/GenBank/DDBJ databases">
        <authorList>
            <person name="Gaulin E."/>
            <person name="Dumas B."/>
        </authorList>
    </citation>
    <scope>NUCLEOTIDE SEQUENCE [LARGE SCALE GENOMIC DNA]</scope>
    <source>
        <strain evidence="6">CBS 568.67</strain>
    </source>
</reference>
<dbReference type="PANTHER" id="PTHR28620">
    <property type="entry name" value="CENTROMERE PROTEIN V"/>
    <property type="match status" value="1"/>
</dbReference>
<sequence>MATPSAEHVTHAGYCHCKAVLFEFDAPADLVAFDCNCSICAMKRNVHTIVPAAHFRLVAGADVLTTYTFNTHTAKHKFCRICGVVPFYIPRSNPDGVAITIACIAPGTVGHVDVQTYDGQNWESSYTASGIAKYSS</sequence>
<protein>
    <submittedName>
        <fullName evidence="6">Aste57867_11342 protein</fullName>
    </submittedName>
</protein>
<gene>
    <name evidence="6" type="primary">Aste57867_11342</name>
    <name evidence="5" type="ORF">As57867_011300</name>
    <name evidence="6" type="ORF">ASTE57867_11342</name>
</gene>
<feature type="domain" description="CENP-V/GFA" evidence="4">
    <location>
        <begin position="11"/>
        <end position="123"/>
    </location>
</feature>
<keyword evidence="2" id="KW-0479">Metal-binding</keyword>